<protein>
    <submittedName>
        <fullName evidence="3">Outer membrane biogenesis protein BamB</fullName>
    </submittedName>
</protein>
<accession>A0A517Y873</accession>
<reference evidence="3 4" key="1">
    <citation type="submission" date="2019-02" db="EMBL/GenBank/DDBJ databases">
        <title>Deep-cultivation of Planctomycetes and their phenomic and genomic characterization uncovers novel biology.</title>
        <authorList>
            <person name="Wiegand S."/>
            <person name="Jogler M."/>
            <person name="Boedeker C."/>
            <person name="Pinto D."/>
            <person name="Vollmers J."/>
            <person name="Rivas-Marin E."/>
            <person name="Kohn T."/>
            <person name="Peeters S.H."/>
            <person name="Heuer A."/>
            <person name="Rast P."/>
            <person name="Oberbeckmann S."/>
            <person name="Bunk B."/>
            <person name="Jeske O."/>
            <person name="Meyerdierks A."/>
            <person name="Storesund J.E."/>
            <person name="Kallscheuer N."/>
            <person name="Luecker S."/>
            <person name="Lage O.M."/>
            <person name="Pohl T."/>
            <person name="Merkel B.J."/>
            <person name="Hornburger P."/>
            <person name="Mueller R.-W."/>
            <person name="Bruemmer F."/>
            <person name="Labrenz M."/>
            <person name="Spormann A.M."/>
            <person name="Op den Camp H."/>
            <person name="Overmann J."/>
            <person name="Amann R."/>
            <person name="Jetten M.S.M."/>
            <person name="Mascher T."/>
            <person name="Medema M.H."/>
            <person name="Devos D.P."/>
            <person name="Kaster A.-K."/>
            <person name="Ovreas L."/>
            <person name="Rohde M."/>
            <person name="Galperin M.Y."/>
            <person name="Jogler C."/>
        </authorList>
    </citation>
    <scope>NUCLEOTIDE SEQUENCE [LARGE SCALE GENOMIC DNA]</scope>
    <source>
        <strain evidence="3 4">ETA_A8</strain>
    </source>
</reference>
<dbReference type="InterPro" id="IPR018391">
    <property type="entry name" value="PQQ_b-propeller_rpt"/>
</dbReference>
<evidence type="ECO:0000256" key="1">
    <source>
        <dbReference type="SAM" id="SignalP"/>
    </source>
</evidence>
<dbReference type="OrthoDB" id="244732at2"/>
<gene>
    <name evidence="3" type="ORF">ETAA8_15040</name>
</gene>
<dbReference type="Proteomes" id="UP000315017">
    <property type="component" value="Chromosome"/>
</dbReference>
<dbReference type="AlphaFoldDB" id="A0A517Y873"/>
<dbReference type="EMBL" id="CP036274">
    <property type="protein sequence ID" value="QDU26426.1"/>
    <property type="molecule type" value="Genomic_DNA"/>
</dbReference>
<evidence type="ECO:0000313" key="4">
    <source>
        <dbReference type="Proteomes" id="UP000315017"/>
    </source>
</evidence>
<feature type="domain" description="Pyrrolo-quinoline quinone repeat" evidence="2">
    <location>
        <begin position="198"/>
        <end position="281"/>
    </location>
</feature>
<organism evidence="3 4">
    <name type="scientific">Anatilimnocola aggregata</name>
    <dbReference type="NCBI Taxonomy" id="2528021"/>
    <lineage>
        <taxon>Bacteria</taxon>
        <taxon>Pseudomonadati</taxon>
        <taxon>Planctomycetota</taxon>
        <taxon>Planctomycetia</taxon>
        <taxon>Pirellulales</taxon>
        <taxon>Pirellulaceae</taxon>
        <taxon>Anatilimnocola</taxon>
    </lineage>
</organism>
<dbReference type="Gene3D" id="2.130.10.10">
    <property type="entry name" value="YVTN repeat-like/Quinoprotein amine dehydrogenase"/>
    <property type="match status" value="1"/>
</dbReference>
<evidence type="ECO:0000313" key="3">
    <source>
        <dbReference type="EMBL" id="QDU26426.1"/>
    </source>
</evidence>
<dbReference type="InterPro" id="IPR002372">
    <property type="entry name" value="PQQ_rpt_dom"/>
</dbReference>
<dbReference type="PANTHER" id="PTHR34512:SF30">
    <property type="entry name" value="OUTER MEMBRANE PROTEIN ASSEMBLY FACTOR BAMB"/>
    <property type="match status" value="1"/>
</dbReference>
<dbReference type="SMART" id="SM00564">
    <property type="entry name" value="PQQ"/>
    <property type="match status" value="5"/>
</dbReference>
<feature type="chain" id="PRO_5021759528" evidence="1">
    <location>
        <begin position="23"/>
        <end position="421"/>
    </location>
</feature>
<dbReference type="Pfam" id="PF13360">
    <property type="entry name" value="PQQ_2"/>
    <property type="match status" value="3"/>
</dbReference>
<dbReference type="RefSeq" id="WP_145086970.1">
    <property type="nucleotide sequence ID" value="NZ_CP036274.1"/>
</dbReference>
<dbReference type="PANTHER" id="PTHR34512">
    <property type="entry name" value="CELL SURFACE PROTEIN"/>
    <property type="match status" value="1"/>
</dbReference>
<dbReference type="SUPFAM" id="SSF50998">
    <property type="entry name" value="Quinoprotein alcohol dehydrogenase-like"/>
    <property type="match status" value="1"/>
</dbReference>
<feature type="domain" description="Pyrrolo-quinoline quinone repeat" evidence="2">
    <location>
        <begin position="71"/>
        <end position="181"/>
    </location>
</feature>
<dbReference type="KEGG" id="aagg:ETAA8_15040"/>
<name>A0A517Y873_9BACT</name>
<feature type="domain" description="Pyrrolo-quinoline quinone repeat" evidence="2">
    <location>
        <begin position="328"/>
        <end position="408"/>
    </location>
</feature>
<keyword evidence="4" id="KW-1185">Reference proteome</keyword>
<dbReference type="InterPro" id="IPR011047">
    <property type="entry name" value="Quinoprotein_ADH-like_sf"/>
</dbReference>
<dbReference type="Gene3D" id="2.40.10.480">
    <property type="match status" value="1"/>
</dbReference>
<dbReference type="InterPro" id="IPR015943">
    <property type="entry name" value="WD40/YVTN_repeat-like_dom_sf"/>
</dbReference>
<proteinExistence type="predicted"/>
<evidence type="ECO:0000259" key="2">
    <source>
        <dbReference type="Pfam" id="PF13360"/>
    </source>
</evidence>
<keyword evidence="1" id="KW-0732">Signal</keyword>
<feature type="signal peptide" evidence="1">
    <location>
        <begin position="1"/>
        <end position="22"/>
    </location>
</feature>
<sequence length="421" mass="45876" precursor="true">MRRWFACSLFVLLFGGMLASHAAAQEWTRFRGPNGTGESEATTVPGSWTDKDYNWVAQLPGIGHSSPVIWKDKIFLLSADPKTAARHVLCLNSADGKIVWQRDFPGVVHHLHVRSSFASCTPCVDESQVYVAWSDPDHTWFKAFDHDGNEKWSLDLGSWVSQHGFGQSPMIYNDLVIITCSQEASKQAGVPEPRESFIVAVDKATGKQRWRKDCVIDTASYSVPTIRKNESGADELVMASTGEGLFAVDPATGKTNWASKVFKMRTISSPQLVSGLIFGTTGSGGGGNYVVAVRPGPTPEIAYEIKKEAPYVPTPVARGNLMFLWSDKGIVTCINAEDGSKVWQQRIGGVGNSGSPIRVNDKIYCVDEAGMMVVLGAGNEYKLHGKMDLKEECRSTPAVSDGRLYIRTLSKLYSIGGKSGS</sequence>